<evidence type="ECO:0000259" key="1">
    <source>
        <dbReference type="Pfam" id="PF02464"/>
    </source>
</evidence>
<accession>A0A291B9M9</accession>
<name>A0A291B9M9_9GAMM</name>
<protein>
    <submittedName>
        <fullName evidence="2">C-terminal domain of CinA type S</fullName>
    </submittedName>
</protein>
<evidence type="ECO:0000313" key="2">
    <source>
        <dbReference type="EMBL" id="ATF09716.1"/>
    </source>
</evidence>
<dbReference type="NCBIfam" id="TIGR00199">
    <property type="entry name" value="PncC_domain"/>
    <property type="match status" value="1"/>
</dbReference>
<dbReference type="Proteomes" id="UP000218160">
    <property type="component" value="Chromosome 1"/>
</dbReference>
<sequence>MKSKEKMIEELIKLAAQIGELLQDAGGTVTTAESCTGGGISYFLTEVAGSSAWFDRAFVTYSDDSKQTLVGVQQATLDAHGAVSEEVVAEMANGALAVANADYSLAVSGLAGPTGKNDEKPIGIVCFGWATKVEVVTETCLFNGDRHIIRLNTIIHSLCHLQSYLTSQK</sequence>
<dbReference type="EMBL" id="CP020660">
    <property type="protein sequence ID" value="ATF09716.1"/>
    <property type="molecule type" value="Genomic_DNA"/>
</dbReference>
<gene>
    <name evidence="2" type="ORF">BTN50_1227</name>
</gene>
<dbReference type="InterPro" id="IPR008136">
    <property type="entry name" value="CinA_C"/>
</dbReference>
<evidence type="ECO:0000313" key="3">
    <source>
        <dbReference type="Proteomes" id="UP000218160"/>
    </source>
</evidence>
<proteinExistence type="predicted"/>
<dbReference type="SUPFAM" id="SSF142433">
    <property type="entry name" value="CinA-like"/>
    <property type="match status" value="1"/>
</dbReference>
<dbReference type="KEGG" id="elux:BTN50_1227"/>
<dbReference type="InterPro" id="IPR036653">
    <property type="entry name" value="CinA-like_C"/>
</dbReference>
<feature type="domain" description="CinA C-terminal" evidence="1">
    <location>
        <begin position="13"/>
        <end position="164"/>
    </location>
</feature>
<dbReference type="Gene3D" id="3.90.950.20">
    <property type="entry name" value="CinA-like"/>
    <property type="match status" value="1"/>
</dbReference>
<reference evidence="3" key="1">
    <citation type="submission" date="2017-04" db="EMBL/GenBank/DDBJ databases">
        <title>Genome evolution of the luminous symbionts of deep sea anglerfish.</title>
        <authorList>
            <person name="Hendry T.A."/>
        </authorList>
    </citation>
    <scope>NUCLEOTIDE SEQUENCE [LARGE SCALE GENOMIC DNA]</scope>
</reference>
<organism evidence="2 3">
    <name type="scientific">Candidatus Enterovibrio altilux</name>
    <dbReference type="NCBI Taxonomy" id="1927128"/>
    <lineage>
        <taxon>Bacteria</taxon>
        <taxon>Pseudomonadati</taxon>
        <taxon>Pseudomonadota</taxon>
        <taxon>Gammaproteobacteria</taxon>
        <taxon>Vibrionales</taxon>
        <taxon>Vibrionaceae</taxon>
        <taxon>Enterovibrio</taxon>
    </lineage>
</organism>
<keyword evidence="3" id="KW-1185">Reference proteome</keyword>
<dbReference type="AlphaFoldDB" id="A0A291B9M9"/>
<dbReference type="Pfam" id="PF02464">
    <property type="entry name" value="CinA"/>
    <property type="match status" value="1"/>
</dbReference>